<dbReference type="AlphaFoldDB" id="A0A387BVD7"/>
<evidence type="ECO:0000313" key="2">
    <source>
        <dbReference type="EMBL" id="AYG02361.1"/>
    </source>
</evidence>
<dbReference type="GO" id="GO:0006508">
    <property type="term" value="P:proteolysis"/>
    <property type="evidence" value="ECO:0007669"/>
    <property type="project" value="InterPro"/>
</dbReference>
<dbReference type="InterPro" id="IPR003709">
    <property type="entry name" value="VanY-like_core_dom"/>
</dbReference>
<dbReference type="InterPro" id="IPR009045">
    <property type="entry name" value="Zn_M74/Hedgehog-like"/>
</dbReference>
<dbReference type="Pfam" id="PF02557">
    <property type="entry name" value="VanY"/>
    <property type="match status" value="1"/>
</dbReference>
<evidence type="ECO:0000313" key="3">
    <source>
        <dbReference type="Proteomes" id="UP000275069"/>
    </source>
</evidence>
<keyword evidence="3" id="KW-1185">Reference proteome</keyword>
<dbReference type="Proteomes" id="UP000275069">
    <property type="component" value="Chromosome"/>
</dbReference>
<name>A0A387BVD7_9MICO</name>
<sequence length="225" mass="23904">MAPGPWGGYRNGEIPVSAMVSVRGELFHPAAAAALQHLENQFAAQFGSEFIITSGYRPLGSPSDPPNSTGRTQWGSWNWYRKYGSPLAAIPGKSNHGWGLAADLGSGIDTAGTPQHRWIAANAPATGWVTGRVAGEPWHVEYDGSLTAPPTTEIPEGIAMSFSIVPAADKDGGIWLVPLNGGHRVRIGDPYHVELLQRLKANTGSDQMLLAEVDIALSYITAAHS</sequence>
<organism evidence="2 3">
    <name type="scientific">Gryllotalpicola protaetiae</name>
    <dbReference type="NCBI Taxonomy" id="2419771"/>
    <lineage>
        <taxon>Bacteria</taxon>
        <taxon>Bacillati</taxon>
        <taxon>Actinomycetota</taxon>
        <taxon>Actinomycetes</taxon>
        <taxon>Micrococcales</taxon>
        <taxon>Microbacteriaceae</taxon>
        <taxon>Gryllotalpicola</taxon>
    </lineage>
</organism>
<accession>A0A387BVD7</accession>
<dbReference type="GO" id="GO:0008233">
    <property type="term" value="F:peptidase activity"/>
    <property type="evidence" value="ECO:0007669"/>
    <property type="project" value="InterPro"/>
</dbReference>
<feature type="domain" description="D-alanyl-D-alanine carboxypeptidase-like core" evidence="1">
    <location>
        <begin position="27"/>
        <end position="144"/>
    </location>
</feature>
<dbReference type="Gene3D" id="3.30.1380.10">
    <property type="match status" value="1"/>
</dbReference>
<evidence type="ECO:0000259" key="1">
    <source>
        <dbReference type="Pfam" id="PF02557"/>
    </source>
</evidence>
<gene>
    <name evidence="2" type="ORF">D7I44_01645</name>
</gene>
<dbReference type="SUPFAM" id="SSF55166">
    <property type="entry name" value="Hedgehog/DD-peptidase"/>
    <property type="match status" value="1"/>
</dbReference>
<proteinExistence type="predicted"/>
<dbReference type="CDD" id="cd14814">
    <property type="entry name" value="Peptidase_M15"/>
    <property type="match status" value="1"/>
</dbReference>
<dbReference type="KEGG" id="gry:D7I44_01645"/>
<reference evidence="2 3" key="1">
    <citation type="submission" date="2018-09" db="EMBL/GenBank/DDBJ databases">
        <title>Genome sequencing of strain 2DFW10M-5.</title>
        <authorList>
            <person name="Heo J."/>
            <person name="Kim S.-J."/>
            <person name="Kwon S.-W."/>
        </authorList>
    </citation>
    <scope>NUCLEOTIDE SEQUENCE [LARGE SCALE GENOMIC DNA]</scope>
    <source>
        <strain evidence="2 3">2DFW10M-5</strain>
    </source>
</reference>
<dbReference type="OrthoDB" id="177147at2"/>
<dbReference type="EMBL" id="CP032624">
    <property type="protein sequence ID" value="AYG02361.1"/>
    <property type="molecule type" value="Genomic_DNA"/>
</dbReference>
<protein>
    <recommendedName>
        <fullName evidence="1">D-alanyl-D-alanine carboxypeptidase-like core domain-containing protein</fullName>
    </recommendedName>
</protein>